<dbReference type="EMBL" id="GDJX01026226">
    <property type="protein sequence ID" value="JAT41710.1"/>
    <property type="molecule type" value="Transcribed_RNA"/>
</dbReference>
<gene>
    <name evidence="2" type="primary">AX10A_0</name>
    <name evidence="2" type="ORF">g.15665</name>
</gene>
<feature type="non-terminal residue" evidence="2">
    <location>
        <position position="168"/>
    </location>
</feature>
<evidence type="ECO:0000256" key="1">
    <source>
        <dbReference type="SAM" id="MobiDB-lite"/>
    </source>
</evidence>
<feature type="region of interest" description="Disordered" evidence="1">
    <location>
        <begin position="33"/>
        <end position="56"/>
    </location>
</feature>
<feature type="region of interest" description="Disordered" evidence="1">
    <location>
        <begin position="104"/>
        <end position="130"/>
    </location>
</feature>
<proteinExistence type="predicted"/>
<dbReference type="AlphaFoldDB" id="A0A1D1XH43"/>
<sequence length="168" mass="19625">MKKFKGFRLGKRLVRVWRWVRRCHPNNRAYLRLKPTESPSHPSLSTRHHHHHHLDAKERTLMASKIADWGRSLTRRLSKSPLLHFARGDRAREDDNCRRRLLLGGAFPPPNQGGRHWQQQQQAEEKDDDQALWKAAPPKGHLPVYVGQKEGGSPRRVLVPVIYFNHPL</sequence>
<evidence type="ECO:0000313" key="2">
    <source>
        <dbReference type="EMBL" id="JAT41710.1"/>
    </source>
</evidence>
<name>A0A1D1XH43_9ARAE</name>
<organism evidence="2">
    <name type="scientific">Anthurium amnicola</name>
    <dbReference type="NCBI Taxonomy" id="1678845"/>
    <lineage>
        <taxon>Eukaryota</taxon>
        <taxon>Viridiplantae</taxon>
        <taxon>Streptophyta</taxon>
        <taxon>Embryophyta</taxon>
        <taxon>Tracheophyta</taxon>
        <taxon>Spermatophyta</taxon>
        <taxon>Magnoliopsida</taxon>
        <taxon>Liliopsida</taxon>
        <taxon>Araceae</taxon>
        <taxon>Pothoideae</taxon>
        <taxon>Potheae</taxon>
        <taxon>Anthurium</taxon>
    </lineage>
</organism>
<accession>A0A1D1XH43</accession>
<protein>
    <submittedName>
        <fullName evidence="2">Auxin-induced protein X10A</fullName>
    </submittedName>
</protein>
<reference evidence="2" key="1">
    <citation type="submission" date="2015-07" db="EMBL/GenBank/DDBJ databases">
        <title>Transcriptome Assembly of Anthurium amnicola.</title>
        <authorList>
            <person name="Suzuki J."/>
        </authorList>
    </citation>
    <scope>NUCLEOTIDE SEQUENCE</scope>
</reference>